<organism evidence="1">
    <name type="scientific">uncultured marine type-A Synechococcus GOM 3O12</name>
    <dbReference type="NCBI Taxonomy" id="364151"/>
    <lineage>
        <taxon>Bacteria</taxon>
        <taxon>Bacillati</taxon>
        <taxon>Cyanobacteriota</taxon>
        <taxon>Cyanophyceae</taxon>
        <taxon>Synechococcales</taxon>
        <taxon>Synechococcaceae</taxon>
        <taxon>Synechococcus</taxon>
        <taxon>environmental samples</taxon>
    </lineage>
</organism>
<accession>Q0QKJ1</accession>
<dbReference type="AlphaFoldDB" id="Q0QKJ1"/>
<protein>
    <submittedName>
        <fullName evidence="1">Uncharacterized protein</fullName>
    </submittedName>
</protein>
<reference evidence="1" key="1">
    <citation type="journal article" date="2006" name="Mar. Ecol. Prog. Ser.">
        <title>Gene diversity and organization in rbcL-containing genome fragments from uncultivated Synechococcus in the Gulf of Mexico.</title>
        <authorList>
            <person name="John D.E."/>
            <person name="Wawrik B."/>
            <person name="Tabita F.R."/>
            <person name="Paul J.H."/>
        </authorList>
    </citation>
    <scope>NUCLEOTIDE SEQUENCE</scope>
</reference>
<sequence>MNTSSQVLAVVEIPSHQGLCQPEHAEKACCHKHELHQLTSLPVQSDPASFQDCPWLLVDDPRDCDRSVVDSVVSRSKGHQKAPSS</sequence>
<dbReference type="EMBL" id="DQ325540">
    <property type="protein sequence ID" value="ABD96338.1"/>
    <property type="molecule type" value="Genomic_DNA"/>
</dbReference>
<proteinExistence type="predicted"/>
<name>Q0QKJ1_9SYNE</name>
<evidence type="ECO:0000313" key="1">
    <source>
        <dbReference type="EMBL" id="ABD96338.1"/>
    </source>
</evidence>